<reference evidence="2 3" key="1">
    <citation type="submission" date="2023-07" db="EMBL/GenBank/DDBJ databases">
        <title>Comparative genomics of wheat-associated soil bacteria to identify genetic determinants of phenazine resistance.</title>
        <authorList>
            <person name="Mouncey N."/>
        </authorList>
    </citation>
    <scope>NUCLEOTIDE SEQUENCE [LARGE SCALE GENOMIC DNA]</scope>
    <source>
        <strain evidence="2 3">B2I6</strain>
    </source>
</reference>
<keyword evidence="3" id="KW-1185">Reference proteome</keyword>
<evidence type="ECO:0000313" key="3">
    <source>
        <dbReference type="Proteomes" id="UP001230654"/>
    </source>
</evidence>
<name>A0ABU0NSE0_STRRH</name>
<gene>
    <name evidence="2" type="ORF">QF030_004224</name>
</gene>
<dbReference type="Proteomes" id="UP001230654">
    <property type="component" value="Unassembled WGS sequence"/>
</dbReference>
<dbReference type="EMBL" id="JAUSWV010000002">
    <property type="protein sequence ID" value="MDQ0582046.1"/>
    <property type="molecule type" value="Genomic_DNA"/>
</dbReference>
<accession>A0ABU0NSE0</accession>
<feature type="region of interest" description="Disordered" evidence="1">
    <location>
        <begin position="158"/>
        <end position="178"/>
    </location>
</feature>
<protein>
    <recommendedName>
        <fullName evidence="4">Secreted protein</fullName>
    </recommendedName>
</protein>
<comment type="caution">
    <text evidence="2">The sequence shown here is derived from an EMBL/GenBank/DDBJ whole genome shotgun (WGS) entry which is preliminary data.</text>
</comment>
<feature type="region of interest" description="Disordered" evidence="1">
    <location>
        <begin position="51"/>
        <end position="104"/>
    </location>
</feature>
<proteinExistence type="predicted"/>
<feature type="compositionally biased region" description="Basic and acidic residues" evidence="1">
    <location>
        <begin position="84"/>
        <end position="93"/>
    </location>
</feature>
<evidence type="ECO:0000313" key="2">
    <source>
        <dbReference type="EMBL" id="MDQ0582046.1"/>
    </source>
</evidence>
<feature type="compositionally biased region" description="Polar residues" evidence="1">
    <location>
        <begin position="162"/>
        <end position="178"/>
    </location>
</feature>
<sequence length="178" mass="18794">METVVTTALIIALIVMGAALIHQLNAQHDARIAGYRYGDALPGIGRLRAKNRRAATPSASPAVDDAEPGGTTDDPAGSPTETVGRPERSHIVESPEPPSAGNVDVRLIASSPEAARRVAEVLRRCFASSEQRSYPVSTETGGTRLHLTVDTARAAEPARSWLVTSRSSGNGRTQTDET</sequence>
<organism evidence="2 3">
    <name type="scientific">Streptomyces rishiriensis</name>
    <dbReference type="NCBI Taxonomy" id="68264"/>
    <lineage>
        <taxon>Bacteria</taxon>
        <taxon>Bacillati</taxon>
        <taxon>Actinomycetota</taxon>
        <taxon>Actinomycetes</taxon>
        <taxon>Kitasatosporales</taxon>
        <taxon>Streptomycetaceae</taxon>
        <taxon>Streptomyces</taxon>
    </lineage>
</organism>
<evidence type="ECO:0000256" key="1">
    <source>
        <dbReference type="SAM" id="MobiDB-lite"/>
    </source>
</evidence>
<evidence type="ECO:0008006" key="4">
    <source>
        <dbReference type="Google" id="ProtNLM"/>
    </source>
</evidence>